<dbReference type="PANTHER" id="PTHR43545:SF1">
    <property type="entry name" value="HYDROGENASE-2 OPERON PROTEIN HYBA"/>
    <property type="match status" value="1"/>
</dbReference>
<feature type="domain" description="4Fe-4S ferredoxin-type" evidence="8">
    <location>
        <begin position="109"/>
        <end position="140"/>
    </location>
</feature>
<evidence type="ECO:0000256" key="1">
    <source>
        <dbReference type="ARBA" id="ARBA00004196"/>
    </source>
</evidence>
<dbReference type="PANTHER" id="PTHR43545">
    <property type="entry name" value="FORMATE DEHYDROGENASE, NITRATE-INDUCIBLE, IRON-SULFUR SUBUNIT"/>
    <property type="match status" value="1"/>
</dbReference>
<feature type="region of interest" description="Disordered" evidence="7">
    <location>
        <begin position="319"/>
        <end position="363"/>
    </location>
</feature>
<proteinExistence type="predicted"/>
<keyword evidence="2" id="KW-0004">4Fe-4S</keyword>
<accession>A0A1J5R1P5</accession>
<dbReference type="SUPFAM" id="SSF54862">
    <property type="entry name" value="4Fe-4S ferredoxins"/>
    <property type="match status" value="1"/>
</dbReference>
<dbReference type="AlphaFoldDB" id="A0A1J5R1P5"/>
<evidence type="ECO:0000259" key="8">
    <source>
        <dbReference type="PROSITE" id="PS51379"/>
    </source>
</evidence>
<dbReference type="Gene3D" id="3.30.70.20">
    <property type="match status" value="2"/>
</dbReference>
<dbReference type="PROSITE" id="PS51318">
    <property type="entry name" value="TAT"/>
    <property type="match status" value="1"/>
</dbReference>
<evidence type="ECO:0000256" key="4">
    <source>
        <dbReference type="ARBA" id="ARBA00022737"/>
    </source>
</evidence>
<keyword evidence="3" id="KW-0479">Metal-binding</keyword>
<dbReference type="GO" id="GO:0046872">
    <property type="term" value="F:metal ion binding"/>
    <property type="evidence" value="ECO:0007669"/>
    <property type="project" value="UniProtKB-KW"/>
</dbReference>
<dbReference type="Pfam" id="PF00037">
    <property type="entry name" value="Fer4"/>
    <property type="match status" value="1"/>
</dbReference>
<dbReference type="InterPro" id="IPR017896">
    <property type="entry name" value="4Fe4S_Fe-S-bd"/>
</dbReference>
<evidence type="ECO:0000256" key="3">
    <source>
        <dbReference type="ARBA" id="ARBA00022723"/>
    </source>
</evidence>
<evidence type="ECO:0000256" key="2">
    <source>
        <dbReference type="ARBA" id="ARBA00022485"/>
    </source>
</evidence>
<reference evidence="9" key="1">
    <citation type="submission" date="2016-10" db="EMBL/GenBank/DDBJ databases">
        <title>Sequence of Gallionella enrichment culture.</title>
        <authorList>
            <person name="Poehlein A."/>
            <person name="Muehling M."/>
            <person name="Daniel R."/>
        </authorList>
    </citation>
    <scope>NUCLEOTIDE SEQUENCE</scope>
</reference>
<dbReference type="CDD" id="cd10561">
    <property type="entry name" value="HybA_like"/>
    <property type="match status" value="1"/>
</dbReference>
<dbReference type="GO" id="GO:0051539">
    <property type="term" value="F:4 iron, 4 sulfur cluster binding"/>
    <property type="evidence" value="ECO:0007669"/>
    <property type="project" value="UniProtKB-KW"/>
</dbReference>
<dbReference type="PROSITE" id="PS00198">
    <property type="entry name" value="4FE4S_FER_1"/>
    <property type="match status" value="1"/>
</dbReference>
<keyword evidence="6" id="KW-0411">Iron-sulfur</keyword>
<sequence length="363" mass="39198">MGTSQTKRRRFLKKALAAGAALSTLGVRQASARSTRHRPADAVGLLYDATLCIGCKACVNACKVANGLPAEFSTPDHLWDTPLDTSATTYNVIKVYRNGTQARKDREINGYAFMKVSCNHCADPSCVSACPVGAMHKDPRTGIVAYDPNRCIGCRYCVAACPFGIPKYEYDSPTGQIGKCQLCRHRMKDGHYAACAEVCPTGATLFGRTDDLLDEAHRRLALPAGTPTIFPRGRLGGPDESYPGHISHYLQHIYGEKEYGGLQLLRLSAVDFEKEGLPKLGDTSSAAESETLQHALYQHMAMPIGVLGVMLYAAKRNVPPDVPPDEAADEAADEAQHEAPDEANDEARNAQVHGAGKENDHDA</sequence>
<dbReference type="InterPro" id="IPR017900">
    <property type="entry name" value="4Fe4S_Fe_S_CS"/>
</dbReference>
<feature type="domain" description="4Fe-4S ferredoxin-type" evidence="8">
    <location>
        <begin position="43"/>
        <end position="73"/>
    </location>
</feature>
<evidence type="ECO:0000256" key="5">
    <source>
        <dbReference type="ARBA" id="ARBA00023004"/>
    </source>
</evidence>
<comment type="caution">
    <text evidence="9">The sequence shown here is derived from an EMBL/GenBank/DDBJ whole genome shotgun (WGS) entry which is preliminary data.</text>
</comment>
<feature type="compositionally biased region" description="Acidic residues" evidence="7">
    <location>
        <begin position="323"/>
        <end position="333"/>
    </location>
</feature>
<gene>
    <name evidence="9" type="primary">fdnH_3</name>
    <name evidence="9" type="ORF">GALL_282270</name>
</gene>
<name>A0A1J5R1P5_9ZZZZ</name>
<evidence type="ECO:0000256" key="6">
    <source>
        <dbReference type="ARBA" id="ARBA00023014"/>
    </source>
</evidence>
<evidence type="ECO:0000313" key="9">
    <source>
        <dbReference type="EMBL" id="OIQ89856.1"/>
    </source>
</evidence>
<dbReference type="InterPro" id="IPR006311">
    <property type="entry name" value="TAT_signal"/>
</dbReference>
<feature type="compositionally biased region" description="Basic and acidic residues" evidence="7">
    <location>
        <begin position="334"/>
        <end position="348"/>
    </location>
</feature>
<keyword evidence="5" id="KW-0408">Iron</keyword>
<dbReference type="PROSITE" id="PS51379">
    <property type="entry name" value="4FE4S_FER_2"/>
    <property type="match status" value="3"/>
</dbReference>
<evidence type="ECO:0000256" key="7">
    <source>
        <dbReference type="SAM" id="MobiDB-lite"/>
    </source>
</evidence>
<organism evidence="9">
    <name type="scientific">mine drainage metagenome</name>
    <dbReference type="NCBI Taxonomy" id="410659"/>
    <lineage>
        <taxon>unclassified sequences</taxon>
        <taxon>metagenomes</taxon>
        <taxon>ecological metagenomes</taxon>
    </lineage>
</organism>
<dbReference type="Pfam" id="PF13247">
    <property type="entry name" value="Fer4_11"/>
    <property type="match status" value="1"/>
</dbReference>
<dbReference type="InterPro" id="IPR051555">
    <property type="entry name" value="FDH_Electron_Transfer_Unit"/>
</dbReference>
<protein>
    <submittedName>
        <fullName evidence="9">Formate dehydrogenase, nitrate-inducible, iron-sulfur subunit</fullName>
    </submittedName>
</protein>
<dbReference type="NCBIfam" id="NF008134">
    <property type="entry name" value="PRK10882.1"/>
    <property type="match status" value="1"/>
</dbReference>
<comment type="subcellular location">
    <subcellularLocation>
        <location evidence="1">Cell envelope</location>
    </subcellularLocation>
</comment>
<dbReference type="EMBL" id="MLJW01000313">
    <property type="protein sequence ID" value="OIQ89856.1"/>
    <property type="molecule type" value="Genomic_DNA"/>
</dbReference>
<keyword evidence="4" id="KW-0677">Repeat</keyword>
<feature type="domain" description="4Fe-4S ferredoxin-type" evidence="8">
    <location>
        <begin position="142"/>
        <end position="171"/>
    </location>
</feature>
<dbReference type="GO" id="GO:0030313">
    <property type="term" value="C:cell envelope"/>
    <property type="evidence" value="ECO:0007669"/>
    <property type="project" value="UniProtKB-SubCell"/>
</dbReference>